<dbReference type="GO" id="GO:0003684">
    <property type="term" value="F:damaged DNA binding"/>
    <property type="evidence" value="ECO:0007669"/>
    <property type="project" value="TreeGrafter"/>
</dbReference>
<dbReference type="Proteomes" id="UP000274429">
    <property type="component" value="Unassembled WGS sequence"/>
</dbReference>
<evidence type="ECO:0000313" key="9">
    <source>
        <dbReference type="WBParaSite" id="TTAC_0000857801-mRNA-1"/>
    </source>
</evidence>
<keyword evidence="8" id="KW-1185">Reference proteome</keyword>
<reference evidence="9" key="1">
    <citation type="submission" date="2017-02" db="UniProtKB">
        <authorList>
            <consortium name="WormBaseParasite"/>
        </authorList>
    </citation>
    <scope>IDENTIFICATION</scope>
</reference>
<dbReference type="GO" id="GO:0035312">
    <property type="term" value="F:5'-3' DNA exonuclease activity"/>
    <property type="evidence" value="ECO:0007669"/>
    <property type="project" value="TreeGrafter"/>
</dbReference>
<dbReference type="GO" id="GO:0006303">
    <property type="term" value="P:double-strand break repair via nonhomologous end joining"/>
    <property type="evidence" value="ECO:0007669"/>
    <property type="project" value="TreeGrafter"/>
</dbReference>
<dbReference type="GO" id="GO:0036297">
    <property type="term" value="P:interstrand cross-link repair"/>
    <property type="evidence" value="ECO:0007669"/>
    <property type="project" value="TreeGrafter"/>
</dbReference>
<evidence type="ECO:0000256" key="1">
    <source>
        <dbReference type="ARBA" id="ARBA00004123"/>
    </source>
</evidence>
<dbReference type="PANTHER" id="PTHR23240">
    <property type="entry name" value="DNA CROSS-LINK REPAIR PROTEIN PSO2/SNM1-RELATED"/>
    <property type="match status" value="1"/>
</dbReference>
<accession>A0A0R3X554</accession>
<dbReference type="STRING" id="6205.A0A0R3X554"/>
<dbReference type="SUPFAM" id="SSF56281">
    <property type="entry name" value="Metallo-hydrolase/oxidoreductase"/>
    <property type="match status" value="1"/>
</dbReference>
<gene>
    <name evidence="7" type="ORF">TTAC_LOCUS8563</name>
</gene>
<dbReference type="Pfam" id="PF07522">
    <property type="entry name" value="DRMBL"/>
    <property type="match status" value="1"/>
</dbReference>
<feature type="domain" description="DNA repair metallo-beta-lactamase" evidence="6">
    <location>
        <begin position="208"/>
        <end position="321"/>
    </location>
</feature>
<comment type="similarity">
    <text evidence="2">Belongs to the DNA repair metallo-beta-lactamase (DRMBL) family.</text>
</comment>
<dbReference type="InterPro" id="IPR011084">
    <property type="entry name" value="DRMBL"/>
</dbReference>
<dbReference type="AlphaFoldDB" id="A0A0R3X554"/>
<sequence length="349" mass="38117">MITTVACLRNLRGPFIAVKFVFVSSEVTAKLVRLTFGQSISLVPLPTNVFTRVHGYGILLVDANHCPGSVMILARLPNGDINLHTGDFRAHAGMLQAPGALADFVQNGSSGQRIGTLYLDTTFCAPHYAFPEQDVVVRAAVEISREALLRYPNALVLCGMYTIGKERFVVSLAEQLEAKVWLPAKQLGLVAAAAEGGCEVCRRLLSRTVTAPSEALIHVVGMGKLNPRAVLASFVPTGRPIIAWKPSGWMYNPLKRVTDTTLRRLPCTPQTFLRLKHCVSIEMIAKTVYVFGAAYSEHSSFTELKDFVTKLKPVEVLPTVFGGAAKDARKHINEWLQSNEATRNSSGKL</sequence>
<dbReference type="WBParaSite" id="TTAC_0000857801-mRNA-1">
    <property type="protein sequence ID" value="TTAC_0000857801-mRNA-1"/>
    <property type="gene ID" value="TTAC_0000857801"/>
</dbReference>
<evidence type="ECO:0000259" key="6">
    <source>
        <dbReference type="Pfam" id="PF07522"/>
    </source>
</evidence>
<keyword evidence="5" id="KW-0539">Nucleus</keyword>
<dbReference type="Gene3D" id="3.40.50.12650">
    <property type="match status" value="1"/>
</dbReference>
<protein>
    <submittedName>
        <fullName evidence="9">DRMBL domain-containing protein</fullName>
    </submittedName>
</protein>
<organism evidence="9">
    <name type="scientific">Hydatigena taeniaeformis</name>
    <name type="common">Feline tapeworm</name>
    <name type="synonym">Taenia taeniaeformis</name>
    <dbReference type="NCBI Taxonomy" id="6205"/>
    <lineage>
        <taxon>Eukaryota</taxon>
        <taxon>Metazoa</taxon>
        <taxon>Spiralia</taxon>
        <taxon>Lophotrochozoa</taxon>
        <taxon>Platyhelminthes</taxon>
        <taxon>Cestoda</taxon>
        <taxon>Eucestoda</taxon>
        <taxon>Cyclophyllidea</taxon>
        <taxon>Taeniidae</taxon>
        <taxon>Hydatigera</taxon>
    </lineage>
</organism>
<evidence type="ECO:0000256" key="4">
    <source>
        <dbReference type="ARBA" id="ARBA00023204"/>
    </source>
</evidence>
<dbReference type="PANTHER" id="PTHR23240:SF6">
    <property type="entry name" value="DNA CROSS-LINK REPAIR 1A PROTEIN"/>
    <property type="match status" value="1"/>
</dbReference>
<reference evidence="7 8" key="2">
    <citation type="submission" date="2018-11" db="EMBL/GenBank/DDBJ databases">
        <authorList>
            <consortium name="Pathogen Informatics"/>
        </authorList>
    </citation>
    <scope>NUCLEOTIDE SEQUENCE [LARGE SCALE GENOMIC DNA]</scope>
</reference>
<evidence type="ECO:0000256" key="3">
    <source>
        <dbReference type="ARBA" id="ARBA00022763"/>
    </source>
</evidence>
<name>A0A0R3X554_HYDTA</name>
<dbReference type="EMBL" id="UYWX01020533">
    <property type="protein sequence ID" value="VDM33154.1"/>
    <property type="molecule type" value="Genomic_DNA"/>
</dbReference>
<dbReference type="Gene3D" id="3.60.15.10">
    <property type="entry name" value="Ribonuclease Z/Hydroxyacylglutathione hydrolase-like"/>
    <property type="match status" value="1"/>
</dbReference>
<proteinExistence type="inferred from homology"/>
<evidence type="ECO:0000256" key="2">
    <source>
        <dbReference type="ARBA" id="ARBA00010304"/>
    </source>
</evidence>
<comment type="subcellular location">
    <subcellularLocation>
        <location evidence="1">Nucleus</location>
    </subcellularLocation>
</comment>
<keyword evidence="3" id="KW-0227">DNA damage</keyword>
<dbReference type="InterPro" id="IPR036866">
    <property type="entry name" value="RibonucZ/Hydroxyglut_hydro"/>
</dbReference>
<keyword evidence="4" id="KW-0234">DNA repair</keyword>
<evidence type="ECO:0000313" key="8">
    <source>
        <dbReference type="Proteomes" id="UP000274429"/>
    </source>
</evidence>
<dbReference type="OrthoDB" id="262529at2759"/>
<evidence type="ECO:0000256" key="5">
    <source>
        <dbReference type="ARBA" id="ARBA00023242"/>
    </source>
</evidence>
<dbReference type="GO" id="GO:0005634">
    <property type="term" value="C:nucleus"/>
    <property type="evidence" value="ECO:0007669"/>
    <property type="project" value="UniProtKB-SubCell"/>
</dbReference>
<evidence type="ECO:0000313" key="7">
    <source>
        <dbReference type="EMBL" id="VDM33154.1"/>
    </source>
</evidence>